<evidence type="ECO:0000256" key="1">
    <source>
        <dbReference type="SAM" id="MobiDB-lite"/>
    </source>
</evidence>
<feature type="region of interest" description="Disordered" evidence="1">
    <location>
        <begin position="1"/>
        <end position="23"/>
    </location>
</feature>
<protein>
    <submittedName>
        <fullName evidence="2">SFRICE_028477</fullName>
    </submittedName>
</protein>
<name>A0A2H1VSI5_SPOFR</name>
<sequence length="159" mass="18096">MEHYDDVSPDGKLSPPPMETREARNLRVVGESGIGKIGKRGIGPPISTYQGKSQTMDLTELRRGQRNLFSTYTIIYYLTMILKELPKQLHRGRDCRHTIRIRVRRGYVLQLIDDPYTGTGVSLRNIILLHRACVCVTVQVGKCHKVDVFSAWLLAECEI</sequence>
<gene>
    <name evidence="2" type="ORF">SFRICE_028477</name>
</gene>
<accession>A0A2H1VSI5</accession>
<dbReference type="EMBL" id="ODYU01004165">
    <property type="protein sequence ID" value="SOQ43746.1"/>
    <property type="molecule type" value="Genomic_DNA"/>
</dbReference>
<dbReference type="AlphaFoldDB" id="A0A2H1VSI5"/>
<organism evidence="2">
    <name type="scientific">Spodoptera frugiperda</name>
    <name type="common">Fall armyworm</name>
    <dbReference type="NCBI Taxonomy" id="7108"/>
    <lineage>
        <taxon>Eukaryota</taxon>
        <taxon>Metazoa</taxon>
        <taxon>Ecdysozoa</taxon>
        <taxon>Arthropoda</taxon>
        <taxon>Hexapoda</taxon>
        <taxon>Insecta</taxon>
        <taxon>Pterygota</taxon>
        <taxon>Neoptera</taxon>
        <taxon>Endopterygota</taxon>
        <taxon>Lepidoptera</taxon>
        <taxon>Glossata</taxon>
        <taxon>Ditrysia</taxon>
        <taxon>Noctuoidea</taxon>
        <taxon>Noctuidae</taxon>
        <taxon>Amphipyrinae</taxon>
        <taxon>Spodoptera</taxon>
    </lineage>
</organism>
<evidence type="ECO:0000313" key="2">
    <source>
        <dbReference type="EMBL" id="SOQ43746.1"/>
    </source>
</evidence>
<reference evidence="2" key="1">
    <citation type="submission" date="2016-07" db="EMBL/GenBank/DDBJ databases">
        <authorList>
            <person name="Bretaudeau A."/>
        </authorList>
    </citation>
    <scope>NUCLEOTIDE SEQUENCE</scope>
    <source>
        <strain evidence="2">Rice</strain>
        <tissue evidence="2">Whole body</tissue>
    </source>
</reference>
<proteinExistence type="predicted"/>